<feature type="compositionally biased region" description="Pro residues" evidence="4">
    <location>
        <begin position="67"/>
        <end position="79"/>
    </location>
</feature>
<gene>
    <name evidence="8" type="ORF">ACCAA_260008</name>
</gene>
<evidence type="ECO:0000313" key="8">
    <source>
        <dbReference type="EMBL" id="SBT05618.1"/>
    </source>
</evidence>
<name>A0A1A8XNT6_9PROT</name>
<dbReference type="InterPro" id="IPR005565">
    <property type="entry name" value="Hemolysn_activator_HlyB_C"/>
</dbReference>
<evidence type="ECO:0000256" key="3">
    <source>
        <dbReference type="ARBA" id="ARBA00023237"/>
    </source>
</evidence>
<dbReference type="EMBL" id="FLQX01000101">
    <property type="protein sequence ID" value="SBT05618.1"/>
    <property type="molecule type" value="Genomic_DNA"/>
</dbReference>
<accession>A0A1A8XNT6</accession>
<proteinExistence type="predicted"/>
<evidence type="ECO:0000256" key="5">
    <source>
        <dbReference type="SAM" id="SignalP"/>
    </source>
</evidence>
<dbReference type="STRING" id="1860102.ACCAA_260008"/>
<feature type="signal peptide" evidence="5">
    <location>
        <begin position="1"/>
        <end position="31"/>
    </location>
</feature>
<evidence type="ECO:0000259" key="7">
    <source>
        <dbReference type="Pfam" id="PF08479"/>
    </source>
</evidence>
<evidence type="ECO:0000313" key="9">
    <source>
        <dbReference type="Proteomes" id="UP000199169"/>
    </source>
</evidence>
<reference evidence="8 9" key="1">
    <citation type="submission" date="2016-06" db="EMBL/GenBank/DDBJ databases">
        <authorList>
            <person name="Kjaerup R.B."/>
            <person name="Dalgaard T.S."/>
            <person name="Juul-Madsen H.R."/>
        </authorList>
    </citation>
    <scope>NUCLEOTIDE SEQUENCE [LARGE SCALE GENOMIC DNA]</scope>
    <source>
        <strain evidence="8">3</strain>
    </source>
</reference>
<evidence type="ECO:0000259" key="6">
    <source>
        <dbReference type="Pfam" id="PF03865"/>
    </source>
</evidence>
<dbReference type="GO" id="GO:0046819">
    <property type="term" value="P:protein secretion by the type V secretion system"/>
    <property type="evidence" value="ECO:0007669"/>
    <property type="project" value="TreeGrafter"/>
</dbReference>
<evidence type="ECO:0000256" key="2">
    <source>
        <dbReference type="ARBA" id="ARBA00022692"/>
    </source>
</evidence>
<evidence type="ECO:0000256" key="4">
    <source>
        <dbReference type="SAM" id="MobiDB-lite"/>
    </source>
</evidence>
<dbReference type="Proteomes" id="UP000199169">
    <property type="component" value="Unassembled WGS sequence"/>
</dbReference>
<evidence type="ECO:0000256" key="1">
    <source>
        <dbReference type="ARBA" id="ARBA00022452"/>
    </source>
</evidence>
<dbReference type="InterPro" id="IPR013686">
    <property type="entry name" value="Polypept-transport_assoc_ShlB"/>
</dbReference>
<dbReference type="Gene3D" id="2.40.160.50">
    <property type="entry name" value="membrane protein fhac: a member of the omp85/tpsb transporter family"/>
    <property type="match status" value="1"/>
</dbReference>
<dbReference type="Pfam" id="PF03865">
    <property type="entry name" value="ShlB"/>
    <property type="match status" value="1"/>
</dbReference>
<keyword evidence="2" id="KW-0812">Transmembrane</keyword>
<keyword evidence="1" id="KW-1134">Transmembrane beta strand</keyword>
<organism evidence="8 9">
    <name type="scientific">Candidatus Accumulibacter aalborgensis</name>
    <dbReference type="NCBI Taxonomy" id="1860102"/>
    <lineage>
        <taxon>Bacteria</taxon>
        <taxon>Pseudomonadati</taxon>
        <taxon>Pseudomonadota</taxon>
        <taxon>Betaproteobacteria</taxon>
        <taxon>Candidatus Accumulibacter</taxon>
    </lineage>
</organism>
<keyword evidence="9" id="KW-1185">Reference proteome</keyword>
<feature type="region of interest" description="Disordered" evidence="4">
    <location>
        <begin position="42"/>
        <end position="82"/>
    </location>
</feature>
<keyword evidence="1" id="KW-0472">Membrane</keyword>
<feature type="chain" id="PRO_5008381603" evidence="5">
    <location>
        <begin position="32"/>
        <end position="600"/>
    </location>
</feature>
<dbReference type="PANTHER" id="PTHR34597">
    <property type="entry name" value="SLR1661 PROTEIN"/>
    <property type="match status" value="1"/>
</dbReference>
<dbReference type="InterPro" id="IPR051544">
    <property type="entry name" value="TPS_OM_transporter"/>
</dbReference>
<dbReference type="Pfam" id="PF08479">
    <property type="entry name" value="POTRA_2"/>
    <property type="match status" value="1"/>
</dbReference>
<keyword evidence="5" id="KW-0732">Signal</keyword>
<feature type="domain" description="Polypeptide-transport-associated ShlB-type" evidence="7">
    <location>
        <begin position="91"/>
        <end position="163"/>
    </location>
</feature>
<dbReference type="RefSeq" id="WP_186406675.1">
    <property type="nucleotide sequence ID" value="NZ_FLQX01000101.1"/>
</dbReference>
<dbReference type="PANTHER" id="PTHR34597:SF1">
    <property type="entry name" value="HEME_HEMOPEXIN TRANSPORTER PROTEIN HUXB"/>
    <property type="match status" value="1"/>
</dbReference>
<protein>
    <submittedName>
        <fullName evidence="8">Putative Hemolysin activation/secretion protein</fullName>
    </submittedName>
</protein>
<dbReference type="AlphaFoldDB" id="A0A1A8XNT6"/>
<feature type="domain" description="Haemolysin activator HlyB C-terminal" evidence="6">
    <location>
        <begin position="236"/>
        <end position="551"/>
    </location>
</feature>
<dbReference type="GO" id="GO:0008320">
    <property type="term" value="F:protein transmembrane transporter activity"/>
    <property type="evidence" value="ECO:0007669"/>
    <property type="project" value="TreeGrafter"/>
</dbReference>
<feature type="compositionally biased region" description="Basic and acidic residues" evidence="4">
    <location>
        <begin position="50"/>
        <end position="65"/>
    </location>
</feature>
<dbReference type="GO" id="GO:0098046">
    <property type="term" value="C:type V protein secretion system complex"/>
    <property type="evidence" value="ECO:0007669"/>
    <property type="project" value="TreeGrafter"/>
</dbReference>
<sequence>MKIKKEIRTSRTARTVVLAGLALSVVPPASAQQLPRVIAPDPGAVLRNIQETEQREQREQQRESTKAPPPVTTQPPPDKLGPEHLEASILVQGFRLDGVTLLPQEELQELLRPMIGRSLTLPELIRQVQVVTASYARQGYVARTLIPEQDITDGVVRLVVLEGRLGVINIQLGDDVRFPPERVRNTLLARQQEGEPIRIPELERSMLLLNDFGGIDVRSALQPGADPGLTDENIYVRPLPFVAGSINADNFGTRSVGQNQLSALIRLNNVDGRGGSATLNAMGMFVDSRVNTYGSLIYATPIGYDGLSLQLGASELDYRLGEQFASLNVKGTSTTYFAGLSYPIVRSGNQNLYASARYEHLKLKATATSDCVPLTDKDVDLMQIGLAFDRLDGVSDSFLTGSGQLTSGSVRFGPGQTFSFPGCGNSVGFVQVDPSGVEGNFTKISAAASYQRRLTENLTWSLSGSGQYAFTNLDTSQQMTLGGPFGVRAYPVSEAAGDQGILANIELRYRMFGGVVGSAFVDGGHIHRLHEVPSGVPSTHNDVSLYGAGFGLYYTQPGRFNLAAAVAWRIGENPLRNVNGTDSDGLKRDPRFWANLSYFF</sequence>
<dbReference type="Gene3D" id="3.10.20.310">
    <property type="entry name" value="membrane protein fhac"/>
    <property type="match status" value="1"/>
</dbReference>
<keyword evidence="3" id="KW-0998">Cell outer membrane</keyword>